<evidence type="ECO:0000256" key="11">
    <source>
        <dbReference type="ARBA" id="ARBA00033245"/>
    </source>
</evidence>
<dbReference type="NCBIfam" id="NF002352">
    <property type="entry name" value="PRK01318.1-3"/>
    <property type="match status" value="1"/>
</dbReference>
<dbReference type="InterPro" id="IPR047196">
    <property type="entry name" value="YidC_ALB_C"/>
</dbReference>
<name>A0A3N1NTA5_9GAMM</name>
<dbReference type="PANTHER" id="PTHR12428:SF65">
    <property type="entry name" value="CYTOCHROME C OXIDASE ASSEMBLY PROTEIN COX18, MITOCHONDRIAL"/>
    <property type="match status" value="1"/>
</dbReference>
<dbReference type="InterPro" id="IPR019998">
    <property type="entry name" value="Membr_insert_YidC"/>
</dbReference>
<dbReference type="NCBIfam" id="TIGR03592">
    <property type="entry name" value="yidC_oxa1_cterm"/>
    <property type="match status" value="1"/>
</dbReference>
<comment type="similarity">
    <text evidence="2 13">Belongs to the OXA1/ALB3/YidC family. Type 1 subfamily.</text>
</comment>
<dbReference type="InterPro" id="IPR028053">
    <property type="entry name" value="Membr_insert_YidC_N"/>
</dbReference>
<feature type="transmembrane region" description="Helical" evidence="13">
    <location>
        <begin position="496"/>
        <end position="518"/>
    </location>
</feature>
<keyword evidence="4 13" id="KW-0813">Transport</keyword>
<feature type="transmembrane region" description="Helical" evidence="13">
    <location>
        <begin position="416"/>
        <end position="439"/>
    </location>
</feature>
<proteinExistence type="inferred from homology"/>
<keyword evidence="6 13" id="KW-0812">Transmembrane</keyword>
<evidence type="ECO:0000256" key="14">
    <source>
        <dbReference type="SAM" id="MobiDB-lite"/>
    </source>
</evidence>
<evidence type="ECO:0000256" key="2">
    <source>
        <dbReference type="ARBA" id="ARBA00010527"/>
    </source>
</evidence>
<evidence type="ECO:0000256" key="12">
    <source>
        <dbReference type="ARBA" id="ARBA00033342"/>
    </source>
</evidence>
<dbReference type="CDD" id="cd19961">
    <property type="entry name" value="EcYidC-like_peri"/>
    <property type="match status" value="1"/>
</dbReference>
<dbReference type="PANTHER" id="PTHR12428">
    <property type="entry name" value="OXA1"/>
    <property type="match status" value="1"/>
</dbReference>
<dbReference type="AlphaFoldDB" id="A0A3N1NTA5"/>
<evidence type="ECO:0000256" key="3">
    <source>
        <dbReference type="ARBA" id="ARBA00015325"/>
    </source>
</evidence>
<dbReference type="InterPro" id="IPR001708">
    <property type="entry name" value="YidC/ALB3/OXA1/COX18"/>
</dbReference>
<dbReference type="EMBL" id="RJUL01000012">
    <property type="protein sequence ID" value="ROQ19119.1"/>
    <property type="molecule type" value="Genomic_DNA"/>
</dbReference>
<protein>
    <recommendedName>
        <fullName evidence="3 13">Membrane protein insertase YidC</fullName>
    </recommendedName>
    <alternativeName>
        <fullName evidence="12 13">Foldase YidC</fullName>
    </alternativeName>
    <alternativeName>
        <fullName evidence="11 13">Membrane integrase YidC</fullName>
    </alternativeName>
    <alternativeName>
        <fullName evidence="13">Membrane protein YidC</fullName>
    </alternativeName>
</protein>
<dbReference type="InterPro" id="IPR028055">
    <property type="entry name" value="YidC/Oxa/ALB_C"/>
</dbReference>
<comment type="function">
    <text evidence="13">Required for the insertion and/or proper folding and/or complex formation of integral membrane proteins into the membrane. Involved in integration of membrane proteins that insert both dependently and independently of the Sec translocase complex, as well as at least some lipoproteins. Aids folding of multispanning membrane proteins.</text>
</comment>
<keyword evidence="5 13" id="KW-1003">Cell membrane</keyword>
<organism evidence="17 18">
    <name type="scientific">Gallaecimonas pentaromativorans</name>
    <dbReference type="NCBI Taxonomy" id="584787"/>
    <lineage>
        <taxon>Bacteria</taxon>
        <taxon>Pseudomonadati</taxon>
        <taxon>Pseudomonadota</taxon>
        <taxon>Gammaproteobacteria</taxon>
        <taxon>Enterobacterales</taxon>
        <taxon>Gallaecimonadaceae</taxon>
        <taxon>Gallaecimonas</taxon>
    </lineage>
</organism>
<dbReference type="Pfam" id="PF02096">
    <property type="entry name" value="60KD_IMP"/>
    <property type="match status" value="1"/>
</dbReference>
<evidence type="ECO:0000256" key="10">
    <source>
        <dbReference type="ARBA" id="ARBA00023186"/>
    </source>
</evidence>
<keyword evidence="18" id="KW-1185">Reference proteome</keyword>
<dbReference type="Pfam" id="PF14849">
    <property type="entry name" value="YidC_periplas"/>
    <property type="match status" value="1"/>
</dbReference>
<dbReference type="GO" id="GO:0051205">
    <property type="term" value="P:protein insertion into membrane"/>
    <property type="evidence" value="ECO:0007669"/>
    <property type="project" value="TreeGrafter"/>
</dbReference>
<evidence type="ECO:0000259" key="16">
    <source>
        <dbReference type="Pfam" id="PF14849"/>
    </source>
</evidence>
<keyword evidence="10 13" id="KW-0143">Chaperone</keyword>
<dbReference type="GO" id="GO:0015031">
    <property type="term" value="P:protein transport"/>
    <property type="evidence" value="ECO:0007669"/>
    <property type="project" value="UniProtKB-KW"/>
</dbReference>
<feature type="domain" description="Membrane insertase YidC N-terminal" evidence="16">
    <location>
        <begin position="72"/>
        <end position="342"/>
    </location>
</feature>
<dbReference type="GO" id="GO:0032977">
    <property type="term" value="F:membrane insertase activity"/>
    <property type="evidence" value="ECO:0007669"/>
    <property type="project" value="InterPro"/>
</dbReference>
<evidence type="ECO:0000256" key="13">
    <source>
        <dbReference type="HAMAP-Rule" id="MF_01810"/>
    </source>
</evidence>
<keyword evidence="9 13" id="KW-0472">Membrane</keyword>
<evidence type="ECO:0000256" key="5">
    <source>
        <dbReference type="ARBA" id="ARBA00022475"/>
    </source>
</evidence>
<dbReference type="Gene3D" id="2.70.98.90">
    <property type="match status" value="1"/>
</dbReference>
<feature type="transmembrane region" description="Helical" evidence="13">
    <location>
        <begin position="459"/>
        <end position="476"/>
    </location>
</feature>
<keyword evidence="7 13" id="KW-0653">Protein transport</keyword>
<reference evidence="17 18" key="1">
    <citation type="submission" date="2018-11" db="EMBL/GenBank/DDBJ databases">
        <title>Genomic Encyclopedia of Type Strains, Phase IV (KMG-IV): sequencing the most valuable type-strain genomes for metagenomic binning, comparative biology and taxonomic classification.</title>
        <authorList>
            <person name="Goeker M."/>
        </authorList>
    </citation>
    <scope>NUCLEOTIDE SEQUENCE [LARGE SCALE GENOMIC DNA]</scope>
    <source>
        <strain evidence="17 18">DSM 21945</strain>
    </source>
</reference>
<accession>A0A3N1NTA5</accession>
<gene>
    <name evidence="13" type="primary">yidC</name>
    <name evidence="17" type="ORF">EDC28_11239</name>
</gene>
<keyword evidence="8 13" id="KW-1133">Transmembrane helix</keyword>
<evidence type="ECO:0000313" key="18">
    <source>
        <dbReference type="Proteomes" id="UP000268033"/>
    </source>
</evidence>
<dbReference type="Proteomes" id="UP000268033">
    <property type="component" value="Unassembled WGS sequence"/>
</dbReference>
<evidence type="ECO:0000256" key="4">
    <source>
        <dbReference type="ARBA" id="ARBA00022448"/>
    </source>
</evidence>
<comment type="caution">
    <text evidence="17">The sequence shown here is derived from an EMBL/GenBank/DDBJ whole genome shotgun (WGS) entry which is preliminary data.</text>
</comment>
<evidence type="ECO:0000256" key="6">
    <source>
        <dbReference type="ARBA" id="ARBA00022692"/>
    </source>
</evidence>
<dbReference type="HAMAP" id="MF_01810">
    <property type="entry name" value="YidC_type1"/>
    <property type="match status" value="1"/>
</dbReference>
<dbReference type="NCBIfam" id="TIGR03593">
    <property type="entry name" value="yidC_nterm"/>
    <property type="match status" value="1"/>
</dbReference>
<dbReference type="RefSeq" id="WP_123422553.1">
    <property type="nucleotide sequence ID" value="NZ_RJUL01000012.1"/>
</dbReference>
<evidence type="ECO:0000256" key="8">
    <source>
        <dbReference type="ARBA" id="ARBA00022989"/>
    </source>
</evidence>
<evidence type="ECO:0000256" key="9">
    <source>
        <dbReference type="ARBA" id="ARBA00023136"/>
    </source>
</evidence>
<dbReference type="InterPro" id="IPR038221">
    <property type="entry name" value="YidC_periplasmic_sf"/>
</dbReference>
<dbReference type="CDD" id="cd20070">
    <property type="entry name" value="5TM_YidC_Alb3"/>
    <property type="match status" value="1"/>
</dbReference>
<dbReference type="PRINTS" id="PR00701">
    <property type="entry name" value="60KDINNERMP"/>
</dbReference>
<feature type="region of interest" description="Disordered" evidence="14">
    <location>
        <begin position="43"/>
        <end position="66"/>
    </location>
</feature>
<evidence type="ECO:0000256" key="7">
    <source>
        <dbReference type="ARBA" id="ARBA00022927"/>
    </source>
</evidence>
<evidence type="ECO:0000259" key="15">
    <source>
        <dbReference type="Pfam" id="PF02096"/>
    </source>
</evidence>
<evidence type="ECO:0000256" key="1">
    <source>
        <dbReference type="ARBA" id="ARBA00004429"/>
    </source>
</evidence>
<dbReference type="STRING" id="584787.GCA_001247655_02232"/>
<comment type="subcellular location">
    <subcellularLocation>
        <location evidence="1">Cell inner membrane</location>
        <topology evidence="1">Multi-pass membrane protein</topology>
    </subcellularLocation>
    <subcellularLocation>
        <location evidence="13">Cell membrane</location>
        <topology evidence="13">Multi-pass membrane protein</topology>
    </subcellularLocation>
</comment>
<sequence length="540" mass="59848">MESQRSLLFFALLAVSFLLYQAWEKDHEPKPAPIAATASVPTEAPADALPSSDDIPQTEGAKPAASTKAHLVTLANDELKLTVDTRGGDIVGAQLKHFAKVQGGEERLTLFTREPGFNYVAMSGLIGPNGSDTQSRPVYTASEATTLANGDSQLTLTYDGANGVVYKKVLTLAPGKYVVNTRFEVTNPTDKPLSVQFFGQIKRTNHEPDSGITSHGTYTGPVYSTDDESYEKYNFDDVKERNLNKETSTGWVAMLQHYFVSAWAPKLDNVKLDVYSLQSGSDAIIGIKSKPVTVPAQGSASLTADLFVGPKDQDALAAVAPKLEKTVDYGFLWFISEFLFWLLKLLHGVVHNWGFAIVLLTLLVRGAMYPLTKAQFTSMAKMRALQPKLASLKERLGDDRQRMSQAMMKLYKDEGVNPLGGCFPLLLQMPIFMALYYVLQESVELRQAPFMLWIHDLSAKDPFFVLPVLFAASMWFSQKLNPSTMTDPMQQKVMQLMPLVMGVFFAFFPSGLVLYWFVSNLVSITQQLIIYKGLEKKGLR</sequence>
<feature type="transmembrane region" description="Helical" evidence="13">
    <location>
        <begin position="353"/>
        <end position="372"/>
    </location>
</feature>
<comment type="subunit">
    <text evidence="13">Interacts with the Sec translocase complex via SecD. Specifically interacts with transmembrane segments of nascent integral membrane proteins during membrane integration.</text>
</comment>
<dbReference type="PRINTS" id="PR01900">
    <property type="entry name" value="YIDCPROTEIN"/>
</dbReference>
<dbReference type="GO" id="GO:0005886">
    <property type="term" value="C:plasma membrane"/>
    <property type="evidence" value="ECO:0007669"/>
    <property type="project" value="UniProtKB-SubCell"/>
</dbReference>
<evidence type="ECO:0000313" key="17">
    <source>
        <dbReference type="EMBL" id="ROQ19119.1"/>
    </source>
</evidence>
<feature type="domain" description="Membrane insertase YidC/Oxa/ALB C-terminal" evidence="15">
    <location>
        <begin position="353"/>
        <end position="532"/>
    </location>
</feature>